<keyword evidence="3" id="KW-1185">Reference proteome</keyword>
<keyword evidence="1" id="KW-0472">Membrane</keyword>
<dbReference type="AlphaFoldDB" id="A0A916S836"/>
<organism evidence="2 3">
    <name type="scientific">Brucella endophytica</name>
    <dbReference type="NCBI Taxonomy" id="1963359"/>
    <lineage>
        <taxon>Bacteria</taxon>
        <taxon>Pseudomonadati</taxon>
        <taxon>Pseudomonadota</taxon>
        <taxon>Alphaproteobacteria</taxon>
        <taxon>Hyphomicrobiales</taxon>
        <taxon>Brucellaceae</taxon>
        <taxon>Brucella/Ochrobactrum group</taxon>
        <taxon>Brucella</taxon>
    </lineage>
</organism>
<proteinExistence type="predicted"/>
<evidence type="ECO:0000313" key="2">
    <source>
        <dbReference type="EMBL" id="GGA88789.1"/>
    </source>
</evidence>
<feature type="transmembrane region" description="Helical" evidence="1">
    <location>
        <begin position="20"/>
        <end position="40"/>
    </location>
</feature>
<sequence length="69" mass="7474">METPPPELQPSSTLGRRLAILVALALILLAALAWMTIYLLDAAGAINIDPLTFTASDLDHFSLLVPRFL</sequence>
<gene>
    <name evidence="2" type="ORF">GCM10011491_15740</name>
</gene>
<name>A0A916S836_9HYPH</name>
<evidence type="ECO:0000313" key="3">
    <source>
        <dbReference type="Proteomes" id="UP000646478"/>
    </source>
</evidence>
<protein>
    <submittedName>
        <fullName evidence="2">Uncharacterized protein</fullName>
    </submittedName>
</protein>
<reference evidence="2" key="2">
    <citation type="submission" date="2020-09" db="EMBL/GenBank/DDBJ databases">
        <authorList>
            <person name="Sun Q."/>
            <person name="Zhou Y."/>
        </authorList>
    </citation>
    <scope>NUCLEOTIDE SEQUENCE</scope>
    <source>
        <strain evidence="2">CGMCC 1.15082</strain>
    </source>
</reference>
<dbReference type="RefSeq" id="WP_188823151.1">
    <property type="nucleotide sequence ID" value="NZ_BMHH01000005.1"/>
</dbReference>
<dbReference type="EMBL" id="BMHH01000005">
    <property type="protein sequence ID" value="GGA88789.1"/>
    <property type="molecule type" value="Genomic_DNA"/>
</dbReference>
<accession>A0A916S836</accession>
<evidence type="ECO:0000256" key="1">
    <source>
        <dbReference type="SAM" id="Phobius"/>
    </source>
</evidence>
<comment type="caution">
    <text evidence="2">The sequence shown here is derived from an EMBL/GenBank/DDBJ whole genome shotgun (WGS) entry which is preliminary data.</text>
</comment>
<reference evidence="2" key="1">
    <citation type="journal article" date="2014" name="Int. J. Syst. Evol. Microbiol.">
        <title>Complete genome sequence of Corynebacterium casei LMG S-19264T (=DSM 44701T), isolated from a smear-ripened cheese.</title>
        <authorList>
            <consortium name="US DOE Joint Genome Institute (JGI-PGF)"/>
            <person name="Walter F."/>
            <person name="Albersmeier A."/>
            <person name="Kalinowski J."/>
            <person name="Ruckert C."/>
        </authorList>
    </citation>
    <scope>NUCLEOTIDE SEQUENCE</scope>
    <source>
        <strain evidence="2">CGMCC 1.15082</strain>
    </source>
</reference>
<keyword evidence="1" id="KW-0812">Transmembrane</keyword>
<keyword evidence="1" id="KW-1133">Transmembrane helix</keyword>
<dbReference type="Proteomes" id="UP000646478">
    <property type="component" value="Unassembled WGS sequence"/>
</dbReference>